<dbReference type="EMBL" id="CM023484">
    <property type="protein sequence ID" value="KAH6934684.1"/>
    <property type="molecule type" value="Genomic_DNA"/>
</dbReference>
<evidence type="ECO:0000313" key="1">
    <source>
        <dbReference type="EMBL" id="KAH6934684.1"/>
    </source>
</evidence>
<reference evidence="1" key="1">
    <citation type="submission" date="2020-05" db="EMBL/GenBank/DDBJ databases">
        <title>Large-scale comparative analyses of tick genomes elucidate their genetic diversity and vector capacities.</title>
        <authorList>
            <person name="Jia N."/>
            <person name="Wang J."/>
            <person name="Shi W."/>
            <person name="Du L."/>
            <person name="Sun Y."/>
            <person name="Zhan W."/>
            <person name="Jiang J."/>
            <person name="Wang Q."/>
            <person name="Zhang B."/>
            <person name="Ji P."/>
            <person name="Sakyi L.B."/>
            <person name="Cui X."/>
            <person name="Yuan T."/>
            <person name="Jiang B."/>
            <person name="Yang W."/>
            <person name="Lam T.T.-Y."/>
            <person name="Chang Q."/>
            <person name="Ding S."/>
            <person name="Wang X."/>
            <person name="Zhu J."/>
            <person name="Ruan X."/>
            <person name="Zhao L."/>
            <person name="Wei J."/>
            <person name="Que T."/>
            <person name="Du C."/>
            <person name="Cheng J."/>
            <person name="Dai P."/>
            <person name="Han X."/>
            <person name="Huang E."/>
            <person name="Gao Y."/>
            <person name="Liu J."/>
            <person name="Shao H."/>
            <person name="Ye R."/>
            <person name="Li L."/>
            <person name="Wei W."/>
            <person name="Wang X."/>
            <person name="Wang C."/>
            <person name="Yang T."/>
            <person name="Huo Q."/>
            <person name="Li W."/>
            <person name="Guo W."/>
            <person name="Chen H."/>
            <person name="Zhou L."/>
            <person name="Ni X."/>
            <person name="Tian J."/>
            <person name="Zhou Y."/>
            <person name="Sheng Y."/>
            <person name="Liu T."/>
            <person name="Pan Y."/>
            <person name="Xia L."/>
            <person name="Li J."/>
            <person name="Zhao F."/>
            <person name="Cao W."/>
        </authorList>
    </citation>
    <scope>NUCLEOTIDE SEQUENCE</scope>
    <source>
        <strain evidence="1">Hyas-2018</strain>
    </source>
</reference>
<sequence>MDESLQSYTEITENYRLLRRVVPPPDESLNNRQAVAWRRLQAGNFVSPRGLGSPAAERGPRFTVTSQPPGGRSREESRPLRLLLIAEVPAAVI</sequence>
<comment type="caution">
    <text evidence="1">The sequence shown here is derived from an EMBL/GenBank/DDBJ whole genome shotgun (WGS) entry which is preliminary data.</text>
</comment>
<dbReference type="Proteomes" id="UP000821845">
    <property type="component" value="Chromosome 4"/>
</dbReference>
<gene>
    <name evidence="1" type="ORF">HPB50_027011</name>
</gene>
<name>A0ACB7SLM5_HYAAI</name>
<proteinExistence type="predicted"/>
<evidence type="ECO:0000313" key="2">
    <source>
        <dbReference type="Proteomes" id="UP000821845"/>
    </source>
</evidence>
<accession>A0ACB7SLM5</accession>
<protein>
    <submittedName>
        <fullName evidence="1">Uncharacterized protein</fullName>
    </submittedName>
</protein>
<keyword evidence="2" id="KW-1185">Reference proteome</keyword>
<organism evidence="1 2">
    <name type="scientific">Hyalomma asiaticum</name>
    <name type="common">Tick</name>
    <dbReference type="NCBI Taxonomy" id="266040"/>
    <lineage>
        <taxon>Eukaryota</taxon>
        <taxon>Metazoa</taxon>
        <taxon>Ecdysozoa</taxon>
        <taxon>Arthropoda</taxon>
        <taxon>Chelicerata</taxon>
        <taxon>Arachnida</taxon>
        <taxon>Acari</taxon>
        <taxon>Parasitiformes</taxon>
        <taxon>Ixodida</taxon>
        <taxon>Ixodoidea</taxon>
        <taxon>Ixodidae</taxon>
        <taxon>Hyalomminae</taxon>
        <taxon>Hyalomma</taxon>
    </lineage>
</organism>